<dbReference type="AlphaFoldDB" id="A0A4R3W1L2"/>
<dbReference type="RefSeq" id="WP_132776778.1">
    <property type="nucleotide sequence ID" value="NZ_SMBZ01000005.1"/>
</dbReference>
<dbReference type="Pfam" id="PF08327">
    <property type="entry name" value="AHSA1"/>
    <property type="match status" value="1"/>
</dbReference>
<dbReference type="SUPFAM" id="SSF55961">
    <property type="entry name" value="Bet v1-like"/>
    <property type="match status" value="1"/>
</dbReference>
<evidence type="ECO:0000313" key="3">
    <source>
        <dbReference type="EMBL" id="TCV19275.1"/>
    </source>
</evidence>
<sequence>MEKQVIHIEAEVNAPLQKVWDIYNSEEAITQWNQPSPDWHCPSSSNDLRVGGRFKNRMEAKDGSFGFDFEGEYTEVIPYQKIGYRIDDGRIVNISFKELNDQTVLEIDFEAEDENPLEMQKGGWQAILDSFKSYTEKTV</sequence>
<name>A0A4R3W1L2_9SPHI</name>
<gene>
    <name evidence="3" type="ORF">EDC17_100586</name>
</gene>
<dbReference type="OrthoDB" id="384974at2"/>
<feature type="domain" description="Activator of Hsp90 ATPase homologue 1/2-like C-terminal" evidence="2">
    <location>
        <begin position="13"/>
        <end position="135"/>
    </location>
</feature>
<evidence type="ECO:0000256" key="1">
    <source>
        <dbReference type="ARBA" id="ARBA00006817"/>
    </source>
</evidence>
<protein>
    <submittedName>
        <fullName evidence="3">Uncharacterized protein YndB with AHSA1/START domain</fullName>
    </submittedName>
</protein>
<organism evidence="3 4">
    <name type="scientific">Sphingobacterium alimentarium</name>
    <dbReference type="NCBI Taxonomy" id="797292"/>
    <lineage>
        <taxon>Bacteria</taxon>
        <taxon>Pseudomonadati</taxon>
        <taxon>Bacteroidota</taxon>
        <taxon>Sphingobacteriia</taxon>
        <taxon>Sphingobacteriales</taxon>
        <taxon>Sphingobacteriaceae</taxon>
        <taxon>Sphingobacterium</taxon>
    </lineage>
</organism>
<keyword evidence="4" id="KW-1185">Reference proteome</keyword>
<comment type="caution">
    <text evidence="3">The sequence shown here is derived from an EMBL/GenBank/DDBJ whole genome shotgun (WGS) entry which is preliminary data.</text>
</comment>
<dbReference type="CDD" id="cd08897">
    <property type="entry name" value="SRPBCC_CalC_Aha1-like_4"/>
    <property type="match status" value="1"/>
</dbReference>
<dbReference type="InterPro" id="IPR023393">
    <property type="entry name" value="START-like_dom_sf"/>
</dbReference>
<evidence type="ECO:0000259" key="2">
    <source>
        <dbReference type="Pfam" id="PF08327"/>
    </source>
</evidence>
<dbReference type="Gene3D" id="3.30.530.20">
    <property type="match status" value="1"/>
</dbReference>
<evidence type="ECO:0000313" key="4">
    <source>
        <dbReference type="Proteomes" id="UP000295197"/>
    </source>
</evidence>
<dbReference type="InterPro" id="IPR013538">
    <property type="entry name" value="ASHA1/2-like_C"/>
</dbReference>
<dbReference type="Proteomes" id="UP000295197">
    <property type="component" value="Unassembled WGS sequence"/>
</dbReference>
<reference evidence="3 4" key="1">
    <citation type="submission" date="2019-03" db="EMBL/GenBank/DDBJ databases">
        <title>Genomic Encyclopedia of Type Strains, Phase IV (KMG-IV): sequencing the most valuable type-strain genomes for metagenomic binning, comparative biology and taxonomic classification.</title>
        <authorList>
            <person name="Goeker M."/>
        </authorList>
    </citation>
    <scope>NUCLEOTIDE SEQUENCE [LARGE SCALE GENOMIC DNA]</scope>
    <source>
        <strain evidence="3 4">DSM 22362</strain>
    </source>
</reference>
<accession>A0A4R3W1L2</accession>
<comment type="similarity">
    <text evidence="1">Belongs to the AHA1 family.</text>
</comment>
<proteinExistence type="inferred from homology"/>
<dbReference type="EMBL" id="SMBZ01000005">
    <property type="protein sequence ID" value="TCV19275.1"/>
    <property type="molecule type" value="Genomic_DNA"/>
</dbReference>